<feature type="domain" description="Alpha-carbonic anhydrase" evidence="9">
    <location>
        <begin position="35"/>
        <end position="258"/>
    </location>
</feature>
<dbReference type="InterPro" id="IPR001148">
    <property type="entry name" value="CA_dom"/>
</dbReference>
<dbReference type="EC" id="4.2.1.1" evidence="2"/>
<feature type="signal peptide" evidence="8">
    <location>
        <begin position="1"/>
        <end position="21"/>
    </location>
</feature>
<gene>
    <name evidence="10" type="ORF">A2557_01230</name>
</gene>
<reference evidence="10 11" key="1">
    <citation type="journal article" date="2016" name="Nat. Commun.">
        <title>Thousands of microbial genomes shed light on interconnected biogeochemical processes in an aquifer system.</title>
        <authorList>
            <person name="Anantharaman K."/>
            <person name="Brown C.T."/>
            <person name="Hug L.A."/>
            <person name="Sharon I."/>
            <person name="Castelle C.J."/>
            <person name="Probst A.J."/>
            <person name="Thomas B.C."/>
            <person name="Singh A."/>
            <person name="Wilkins M.J."/>
            <person name="Karaoz U."/>
            <person name="Brodie E.L."/>
            <person name="Williams K.H."/>
            <person name="Hubbard S.S."/>
            <person name="Banfield J.F."/>
        </authorList>
    </citation>
    <scope>NUCLEOTIDE SEQUENCE [LARGE SCALE GENOMIC DNA]</scope>
</reference>
<dbReference type="InterPro" id="IPR023561">
    <property type="entry name" value="Carbonic_anhydrase_a-class"/>
</dbReference>
<evidence type="ECO:0000256" key="2">
    <source>
        <dbReference type="ARBA" id="ARBA00012925"/>
    </source>
</evidence>
<evidence type="ECO:0000256" key="8">
    <source>
        <dbReference type="SAM" id="SignalP"/>
    </source>
</evidence>
<dbReference type="InterPro" id="IPR036398">
    <property type="entry name" value="CA_dom_sf"/>
</dbReference>
<dbReference type="PROSITE" id="PS51144">
    <property type="entry name" value="ALPHA_CA_2"/>
    <property type="match status" value="1"/>
</dbReference>
<feature type="region of interest" description="Disordered" evidence="7">
    <location>
        <begin position="24"/>
        <end position="43"/>
    </location>
</feature>
<comment type="catalytic activity">
    <reaction evidence="6">
        <text>hydrogencarbonate + H(+) = CO2 + H2O</text>
        <dbReference type="Rhea" id="RHEA:10748"/>
        <dbReference type="ChEBI" id="CHEBI:15377"/>
        <dbReference type="ChEBI" id="CHEBI:15378"/>
        <dbReference type="ChEBI" id="CHEBI:16526"/>
        <dbReference type="ChEBI" id="CHEBI:17544"/>
        <dbReference type="EC" id="4.2.1.1"/>
    </reaction>
</comment>
<keyword evidence="8" id="KW-0732">Signal</keyword>
<sequence length="258" mass="27593">MKSRLYLLALAFVFVASQAQAKSKEEHHEAKGGHGHWSYQGEGGPEHWGELSPEFAACKTGKEQSPINIVATETADLPALVITYKPTPLAMENNGHTIKLDVAPGSTLTVGDSAFDLLQFHFHLPSEEMINGKAYDLVAHLVHQDKAGKLGVVAILFTVGAENPVLAQFWGQLPKAGGEKVSDPAKSLDLNALLPKNLGYYGFTGSLTTPPCSEGVAWHVLKTPVEFSAAQKAAFAALYSGNARPVQPQNARVVKASK</sequence>
<name>A0A1F6GZH9_9PROT</name>
<dbReference type="InterPro" id="IPR041891">
    <property type="entry name" value="Alpha_CA_prokaryot-like"/>
</dbReference>
<dbReference type="PANTHER" id="PTHR18952">
    <property type="entry name" value="CARBONIC ANHYDRASE"/>
    <property type="match status" value="1"/>
</dbReference>
<keyword evidence="4" id="KW-0862">Zinc</keyword>
<accession>A0A1F6GZH9</accession>
<feature type="chain" id="PRO_5009524882" description="carbonic anhydrase" evidence="8">
    <location>
        <begin position="22"/>
        <end position="258"/>
    </location>
</feature>
<evidence type="ECO:0000256" key="1">
    <source>
        <dbReference type="ARBA" id="ARBA00010718"/>
    </source>
</evidence>
<dbReference type="Pfam" id="PF00194">
    <property type="entry name" value="Carb_anhydrase"/>
    <property type="match status" value="1"/>
</dbReference>
<protein>
    <recommendedName>
        <fullName evidence="2">carbonic anhydrase</fullName>
        <ecNumber evidence="2">4.2.1.1</ecNumber>
    </recommendedName>
</protein>
<evidence type="ECO:0000256" key="7">
    <source>
        <dbReference type="SAM" id="MobiDB-lite"/>
    </source>
</evidence>
<dbReference type="SMART" id="SM01057">
    <property type="entry name" value="Carb_anhydrase"/>
    <property type="match status" value="1"/>
</dbReference>
<evidence type="ECO:0000256" key="3">
    <source>
        <dbReference type="ARBA" id="ARBA00022723"/>
    </source>
</evidence>
<dbReference type="AlphaFoldDB" id="A0A1F6GZH9"/>
<comment type="caution">
    <text evidence="10">The sequence shown here is derived from an EMBL/GenBank/DDBJ whole genome shotgun (WGS) entry which is preliminary data.</text>
</comment>
<dbReference type="SUPFAM" id="SSF51069">
    <property type="entry name" value="Carbonic anhydrase"/>
    <property type="match status" value="1"/>
</dbReference>
<proteinExistence type="inferred from homology"/>
<comment type="similarity">
    <text evidence="1">Belongs to the alpha-carbonic anhydrase family.</text>
</comment>
<evidence type="ECO:0000256" key="4">
    <source>
        <dbReference type="ARBA" id="ARBA00022833"/>
    </source>
</evidence>
<organism evidence="10 11">
    <name type="scientific">Candidatus Lambdaproteobacteria bacterium RIFOXYD2_FULL_56_26</name>
    <dbReference type="NCBI Taxonomy" id="1817773"/>
    <lineage>
        <taxon>Bacteria</taxon>
        <taxon>Pseudomonadati</taxon>
        <taxon>Pseudomonadota</taxon>
        <taxon>Candidatus Lambdaproteobacteria</taxon>
    </lineage>
</organism>
<keyword evidence="3" id="KW-0479">Metal-binding</keyword>
<dbReference type="Proteomes" id="UP000177583">
    <property type="component" value="Unassembled WGS sequence"/>
</dbReference>
<evidence type="ECO:0000313" key="11">
    <source>
        <dbReference type="Proteomes" id="UP000177583"/>
    </source>
</evidence>
<evidence type="ECO:0000256" key="6">
    <source>
        <dbReference type="ARBA" id="ARBA00048348"/>
    </source>
</evidence>
<evidence type="ECO:0000259" key="9">
    <source>
        <dbReference type="PROSITE" id="PS51144"/>
    </source>
</evidence>
<evidence type="ECO:0000256" key="5">
    <source>
        <dbReference type="ARBA" id="ARBA00023239"/>
    </source>
</evidence>
<dbReference type="PANTHER" id="PTHR18952:SF265">
    <property type="entry name" value="CARBONIC ANHYDRASE"/>
    <property type="match status" value="1"/>
</dbReference>
<dbReference type="GO" id="GO:0008270">
    <property type="term" value="F:zinc ion binding"/>
    <property type="evidence" value="ECO:0007669"/>
    <property type="project" value="InterPro"/>
</dbReference>
<keyword evidence="5" id="KW-0456">Lyase</keyword>
<dbReference type="CDD" id="cd03124">
    <property type="entry name" value="alpha_CA_prokaryotic_like"/>
    <property type="match status" value="1"/>
</dbReference>
<evidence type="ECO:0000313" key="10">
    <source>
        <dbReference type="EMBL" id="OGH03557.1"/>
    </source>
</evidence>
<dbReference type="EMBL" id="MFNF01000015">
    <property type="protein sequence ID" value="OGH03557.1"/>
    <property type="molecule type" value="Genomic_DNA"/>
</dbReference>
<dbReference type="GO" id="GO:0004089">
    <property type="term" value="F:carbonate dehydratase activity"/>
    <property type="evidence" value="ECO:0007669"/>
    <property type="project" value="UniProtKB-EC"/>
</dbReference>
<dbReference type="Gene3D" id="3.10.200.10">
    <property type="entry name" value="Alpha carbonic anhydrase"/>
    <property type="match status" value="1"/>
</dbReference>